<keyword evidence="4" id="KW-0282">Flagellum</keyword>
<dbReference type="SUPFAM" id="SSF47391">
    <property type="entry name" value="Dimerization-anchoring domain of cAMP-dependent PK regulatory subunit"/>
    <property type="match status" value="1"/>
</dbReference>
<dbReference type="FunFam" id="1.20.890.10:FF:000004">
    <property type="entry name" value="ropporin-1-like protein isoform X2"/>
    <property type="match status" value="1"/>
</dbReference>
<evidence type="ECO:0000256" key="6">
    <source>
        <dbReference type="ARBA" id="ARBA00023273"/>
    </source>
</evidence>
<dbReference type="InterPro" id="IPR047844">
    <property type="entry name" value="ROP_DD"/>
</dbReference>
<protein>
    <recommendedName>
        <fullName evidence="8">Ropporin-1-like protein</fullName>
        <ecNumber evidence="3">3.1.26.4</ecNumber>
    </recommendedName>
</protein>
<dbReference type="CDD" id="cd23019">
    <property type="entry name" value="DD_ROP"/>
    <property type="match status" value="1"/>
</dbReference>
<dbReference type="Pfam" id="PF00078">
    <property type="entry name" value="RVT_1"/>
    <property type="match status" value="1"/>
</dbReference>
<dbReference type="Gene3D" id="3.30.420.10">
    <property type="entry name" value="Ribonuclease H-like superfamily/Ribonuclease H"/>
    <property type="match status" value="1"/>
</dbReference>
<dbReference type="InterPro" id="IPR012337">
    <property type="entry name" value="RNaseH-like_sf"/>
</dbReference>
<dbReference type="PROSITE" id="PS50879">
    <property type="entry name" value="RNASE_H_1"/>
    <property type="match status" value="1"/>
</dbReference>
<organism evidence="11 12">
    <name type="scientific">Grus japonensis</name>
    <name type="common">Japanese crane</name>
    <name type="synonym">Red-crowned crane</name>
    <dbReference type="NCBI Taxonomy" id="30415"/>
    <lineage>
        <taxon>Eukaryota</taxon>
        <taxon>Metazoa</taxon>
        <taxon>Chordata</taxon>
        <taxon>Craniata</taxon>
        <taxon>Vertebrata</taxon>
        <taxon>Euteleostomi</taxon>
        <taxon>Archelosauria</taxon>
        <taxon>Archosauria</taxon>
        <taxon>Dinosauria</taxon>
        <taxon>Saurischia</taxon>
        <taxon>Theropoda</taxon>
        <taxon>Coelurosauria</taxon>
        <taxon>Aves</taxon>
        <taxon>Neognathae</taxon>
        <taxon>Neoaves</taxon>
        <taxon>Gruiformes</taxon>
        <taxon>Gruidae</taxon>
        <taxon>Grus</taxon>
    </lineage>
</organism>
<dbReference type="Proteomes" id="UP001623348">
    <property type="component" value="Unassembled WGS sequence"/>
</dbReference>
<dbReference type="Pfam" id="PF00075">
    <property type="entry name" value="RNase_H"/>
    <property type="match status" value="1"/>
</dbReference>
<dbReference type="Gene3D" id="3.10.20.370">
    <property type="match status" value="1"/>
</dbReference>
<keyword evidence="12" id="KW-1185">Reference proteome</keyword>
<comment type="similarity">
    <text evidence="7">Belongs to the ropporin family.</text>
</comment>
<dbReference type="InterPro" id="IPR002156">
    <property type="entry name" value="RNaseH_domain"/>
</dbReference>
<comment type="similarity">
    <text evidence="2">Belongs to the beta type-B retroviral polymerase family. HERV class-II K(HML-2) pol subfamily.</text>
</comment>
<feature type="domain" description="RNase H type-1" evidence="10">
    <location>
        <begin position="293"/>
        <end position="483"/>
    </location>
</feature>
<dbReference type="InterPro" id="IPR043502">
    <property type="entry name" value="DNA/RNA_pol_sf"/>
</dbReference>
<dbReference type="PANTHER" id="PTHR14952">
    <property type="entry name" value="ROPPORIN-1-LIKE PROTEIN"/>
    <property type="match status" value="1"/>
</dbReference>
<evidence type="ECO:0000256" key="1">
    <source>
        <dbReference type="ARBA" id="ARBA00004230"/>
    </source>
</evidence>
<evidence type="ECO:0000259" key="10">
    <source>
        <dbReference type="PROSITE" id="PS50879"/>
    </source>
</evidence>
<dbReference type="Gene3D" id="1.20.890.10">
    <property type="entry name" value="cAMP-dependent protein kinase regulatory subunit, dimerization-anchoring domain"/>
    <property type="match status" value="1"/>
</dbReference>
<dbReference type="Gene3D" id="3.30.70.270">
    <property type="match status" value="1"/>
</dbReference>
<accession>A0ABC9WDH8</accession>
<gene>
    <name evidence="11" type="ORF">GRJ2_000798400</name>
</gene>
<proteinExistence type="inferred from homology"/>
<evidence type="ECO:0000256" key="2">
    <source>
        <dbReference type="ARBA" id="ARBA00010879"/>
    </source>
</evidence>
<evidence type="ECO:0000256" key="3">
    <source>
        <dbReference type="ARBA" id="ARBA00012180"/>
    </source>
</evidence>
<reference evidence="11 12" key="1">
    <citation type="submission" date="2024-06" db="EMBL/GenBank/DDBJ databases">
        <title>The draft genome of Grus japonensis, version 3.</title>
        <authorList>
            <person name="Nabeshima K."/>
            <person name="Suzuki S."/>
            <person name="Onuma M."/>
        </authorList>
    </citation>
    <scope>NUCLEOTIDE SEQUENCE [LARGE SCALE GENOMIC DNA]</scope>
    <source>
        <strain evidence="11 12">451A</strain>
    </source>
</reference>
<name>A0ABC9WDH8_GRUJA</name>
<evidence type="ECO:0000256" key="7">
    <source>
        <dbReference type="ARBA" id="ARBA00035651"/>
    </source>
</evidence>
<dbReference type="Gene3D" id="3.10.10.10">
    <property type="entry name" value="HIV Type 1 Reverse Transcriptase, subunit A, domain 1"/>
    <property type="match status" value="1"/>
</dbReference>
<dbReference type="GO" id="GO:0003964">
    <property type="term" value="F:RNA-directed DNA polymerase activity"/>
    <property type="evidence" value="ECO:0007669"/>
    <property type="project" value="UniProtKB-KW"/>
</dbReference>
<evidence type="ECO:0000259" key="9">
    <source>
        <dbReference type="PROSITE" id="PS50878"/>
    </source>
</evidence>
<evidence type="ECO:0000256" key="4">
    <source>
        <dbReference type="ARBA" id="ARBA00022846"/>
    </source>
</evidence>
<dbReference type="InterPro" id="IPR036397">
    <property type="entry name" value="RNaseH_sf"/>
</dbReference>
<dbReference type="CDD" id="cd09273">
    <property type="entry name" value="RNase_HI_RT_Bel"/>
    <property type="match status" value="1"/>
</dbReference>
<dbReference type="AlphaFoldDB" id="A0ABC9WDH8"/>
<evidence type="ECO:0000256" key="5">
    <source>
        <dbReference type="ARBA" id="ARBA00023069"/>
    </source>
</evidence>
<comment type="subcellular location">
    <subcellularLocation>
        <location evidence="1">Cell projection</location>
        <location evidence="1">Cilium</location>
        <location evidence="1">Flagellum</location>
    </subcellularLocation>
</comment>
<keyword evidence="5" id="KW-0969">Cilium</keyword>
<dbReference type="InterPro" id="IPR043128">
    <property type="entry name" value="Rev_trsase/Diguanyl_cyclase"/>
</dbReference>
<dbReference type="EC" id="3.1.26.4" evidence="3"/>
<keyword evidence="6" id="KW-0966">Cell projection</keyword>
<feature type="domain" description="Reverse transcriptase" evidence="9">
    <location>
        <begin position="56"/>
        <end position="247"/>
    </location>
</feature>
<dbReference type="InterPro" id="IPR000477">
    <property type="entry name" value="RT_dom"/>
</dbReference>
<evidence type="ECO:0000256" key="8">
    <source>
        <dbReference type="ARBA" id="ARBA00040933"/>
    </source>
</evidence>
<dbReference type="EMBL" id="BAAFJT010000002">
    <property type="protein sequence ID" value="GAB0183331.1"/>
    <property type="molecule type" value="Genomic_DNA"/>
</dbReference>
<dbReference type="PANTHER" id="PTHR14952:SF14">
    <property type="entry name" value="ROPPORIN-1-LIKE PROTEIN"/>
    <property type="match status" value="1"/>
</dbReference>
<comment type="caution">
    <text evidence="11">The sequence shown here is derived from an EMBL/GenBank/DDBJ whole genome shotgun (WGS) entry which is preliminary data.</text>
</comment>
<dbReference type="GO" id="GO:0031514">
    <property type="term" value="C:motile cilium"/>
    <property type="evidence" value="ECO:0007669"/>
    <property type="project" value="UniProtKB-SubCell"/>
</dbReference>
<dbReference type="GO" id="GO:0004523">
    <property type="term" value="F:RNA-DNA hybrid ribonuclease activity"/>
    <property type="evidence" value="ECO:0007669"/>
    <property type="project" value="UniProtKB-EC"/>
</dbReference>
<sequence length="712" mass="79858">MCVMQKVWATDVPGKAKNATPVEVKLKEGRQPVRIKQYPLRKEDREGIRPVIEKFLQLGLLRECESNFNTPILPVRKPDGSYRVVQDLRAINKITEDLYPVVANPYTLLTVLTPELTWFTVLDLKDAFFCLPLHKSSQKIFAFEWENPKRGRKTQLTWTVLPQGFKNSPTIFGNQLAKDLESWEAPPEEGKLLQYVDDILIATKTEDACMTWTVSLLNFLGLQGYRVSKKKAQVMQRKQGIALGILAQDLGPYRRAVAYFSKQLDATAKGWPGCLRAVAAVVLNIQEARKFTLGQKMTVLVSHTVSVVLEAKGGHWLSPQRFLKYQAIMVEQDDVEIIVTNIVNPASFLSGNTGEPVHHDCLETIETTYSSRSDLRDSPMENTENWFTDGSSYVLSGKAVNIYTDSKYAFGVVHAHGAIWKERGLLNSQGKNIKHAEEIMKLLEAVQLPEKVAIMHIKAHQKVNSELERGNELADREAKQAAKGELLVTECKQTMPLPETMFCAQQIKIPPELPDILKQFTKAAIRTQPPDVLQWAAAYFSALSKGEPPPVKERIEMPLATEKTGAGLTPGLLKILHKQLSPKGTVSVAELKEKWKHLCLPEDQLKAILQLDDFGEEVEWMKFLALGCSVLGGSLLSSMKHACEILTRDPEGGAARIPFETFSFLYSYLASIDGEIPEQKTEAFLHKIKEQADQQTGMVLLRNFLTQPSTLL</sequence>
<dbReference type="SUPFAM" id="SSF56672">
    <property type="entry name" value="DNA/RNA polymerases"/>
    <property type="match status" value="1"/>
</dbReference>
<evidence type="ECO:0000313" key="12">
    <source>
        <dbReference type="Proteomes" id="UP001623348"/>
    </source>
</evidence>
<dbReference type="SUPFAM" id="SSF53098">
    <property type="entry name" value="Ribonuclease H-like"/>
    <property type="match status" value="1"/>
</dbReference>
<dbReference type="PROSITE" id="PS50878">
    <property type="entry name" value="RT_POL"/>
    <property type="match status" value="1"/>
</dbReference>
<evidence type="ECO:0000313" key="11">
    <source>
        <dbReference type="EMBL" id="GAB0183331.1"/>
    </source>
</evidence>